<dbReference type="InterPro" id="IPR000073">
    <property type="entry name" value="AB_hydrolase_1"/>
</dbReference>
<organism evidence="3 4">
    <name type="scientific">Microvirga flocculans</name>
    <dbReference type="NCBI Taxonomy" id="217168"/>
    <lineage>
        <taxon>Bacteria</taxon>
        <taxon>Pseudomonadati</taxon>
        <taxon>Pseudomonadota</taxon>
        <taxon>Alphaproteobacteria</taxon>
        <taxon>Hyphomicrobiales</taxon>
        <taxon>Methylobacteriaceae</taxon>
        <taxon>Microvirga</taxon>
    </lineage>
</organism>
<keyword evidence="4" id="KW-1185">Reference proteome</keyword>
<evidence type="ECO:0000313" key="4">
    <source>
        <dbReference type="Proteomes" id="UP000519439"/>
    </source>
</evidence>
<dbReference type="Gene3D" id="3.40.50.1820">
    <property type="entry name" value="alpha/beta hydrolase"/>
    <property type="match status" value="1"/>
</dbReference>
<dbReference type="InterPro" id="IPR029058">
    <property type="entry name" value="AB_hydrolase_fold"/>
</dbReference>
<keyword evidence="1" id="KW-0812">Transmembrane</keyword>
<dbReference type="AlphaFoldDB" id="A0A7W6IH49"/>
<accession>A0A7W6IH49</accession>
<evidence type="ECO:0000313" key="3">
    <source>
        <dbReference type="EMBL" id="MBB4041066.1"/>
    </source>
</evidence>
<feature type="domain" description="AB hydrolase-1" evidence="2">
    <location>
        <begin position="62"/>
        <end position="308"/>
    </location>
</feature>
<gene>
    <name evidence="3" type="ORF">GGR34_002729</name>
</gene>
<dbReference type="RefSeq" id="WP_051435284.1">
    <property type="nucleotide sequence ID" value="NZ_JACIDC010000009.1"/>
</dbReference>
<reference evidence="3 4" key="1">
    <citation type="submission" date="2020-08" db="EMBL/GenBank/DDBJ databases">
        <title>Genomic Encyclopedia of Type Strains, Phase IV (KMG-IV): sequencing the most valuable type-strain genomes for metagenomic binning, comparative biology and taxonomic classification.</title>
        <authorList>
            <person name="Goeker M."/>
        </authorList>
    </citation>
    <scope>NUCLEOTIDE SEQUENCE [LARGE SCALE GENOMIC DNA]</scope>
    <source>
        <strain evidence="3 4">DSM 15743</strain>
    </source>
</reference>
<proteinExistence type="predicted"/>
<evidence type="ECO:0000259" key="2">
    <source>
        <dbReference type="Pfam" id="PF12697"/>
    </source>
</evidence>
<protein>
    <submittedName>
        <fullName evidence="3">Pimeloyl-ACP methyl ester carboxylesterase</fullName>
    </submittedName>
</protein>
<feature type="transmembrane region" description="Helical" evidence="1">
    <location>
        <begin position="181"/>
        <end position="198"/>
    </location>
</feature>
<dbReference type="PRINTS" id="PR00111">
    <property type="entry name" value="ABHYDROLASE"/>
</dbReference>
<keyword evidence="1" id="KW-0472">Membrane</keyword>
<evidence type="ECO:0000256" key="1">
    <source>
        <dbReference type="SAM" id="Phobius"/>
    </source>
</evidence>
<dbReference type="Proteomes" id="UP000519439">
    <property type="component" value="Unassembled WGS sequence"/>
</dbReference>
<comment type="caution">
    <text evidence="3">The sequence shown here is derived from an EMBL/GenBank/DDBJ whole genome shotgun (WGS) entry which is preliminary data.</text>
</comment>
<dbReference type="Pfam" id="PF12697">
    <property type="entry name" value="Abhydrolase_6"/>
    <property type="match status" value="1"/>
</dbReference>
<dbReference type="EMBL" id="JACIDC010000009">
    <property type="protein sequence ID" value="MBB4041066.1"/>
    <property type="molecule type" value="Genomic_DNA"/>
</dbReference>
<sequence>MNLLLALAAPVLFLLLGAAFTALYAWIAARRFPPTGRFLDIEDCRLHYREEGPRETPPRGTIVLLHGATSNLVESMLGLGTALSRHYRVIAVDRPGHGWSERPRTLAAAEPARQAALIASALRRLNVRNAVVVGHSWSGTLVPHFALDHTDVAGAVVVLAGITSPWPGGYIGWYRRLMASWAGWLLIRTLAVPVLLVLRPWMKRKTFRPQPPPPGIVTKGFIPLAFRPRAYEANMLDFAVMYHAVLRQSARYRDIRLPALVIAGDSDEIVWTDLHSRSFAREVPGAELVLMPGIGHMPQYADQAAVLAAIEALAERIAPARAEAAQA</sequence>
<dbReference type="SUPFAM" id="SSF53474">
    <property type="entry name" value="alpha/beta-Hydrolases"/>
    <property type="match status" value="1"/>
</dbReference>
<name>A0A7W6IH49_9HYPH</name>
<keyword evidence="1" id="KW-1133">Transmembrane helix</keyword>
<dbReference type="PANTHER" id="PTHR43689:SF8">
    <property type="entry name" value="ALPHA_BETA-HYDROLASES SUPERFAMILY PROTEIN"/>
    <property type="match status" value="1"/>
</dbReference>
<dbReference type="PANTHER" id="PTHR43689">
    <property type="entry name" value="HYDROLASE"/>
    <property type="match status" value="1"/>
</dbReference>